<dbReference type="Proteomes" id="UP001529510">
    <property type="component" value="Unassembled WGS sequence"/>
</dbReference>
<sequence>ELLSLINSRASGWFTAHLISLLLNQRDSFHTPVLASVMDRTLSVSHILSSAFRP</sequence>
<name>A0ABD0PE04_CIRMR</name>
<protein>
    <submittedName>
        <fullName evidence="1">Uncharacterized protein</fullName>
    </submittedName>
</protein>
<accession>A0ABD0PE04</accession>
<gene>
    <name evidence="1" type="ORF">M9458_031704</name>
</gene>
<evidence type="ECO:0000313" key="2">
    <source>
        <dbReference type="Proteomes" id="UP001529510"/>
    </source>
</evidence>
<feature type="non-terminal residue" evidence="1">
    <location>
        <position position="1"/>
    </location>
</feature>
<organism evidence="1 2">
    <name type="scientific">Cirrhinus mrigala</name>
    <name type="common">Mrigala</name>
    <dbReference type="NCBI Taxonomy" id="683832"/>
    <lineage>
        <taxon>Eukaryota</taxon>
        <taxon>Metazoa</taxon>
        <taxon>Chordata</taxon>
        <taxon>Craniata</taxon>
        <taxon>Vertebrata</taxon>
        <taxon>Euteleostomi</taxon>
        <taxon>Actinopterygii</taxon>
        <taxon>Neopterygii</taxon>
        <taxon>Teleostei</taxon>
        <taxon>Ostariophysi</taxon>
        <taxon>Cypriniformes</taxon>
        <taxon>Cyprinidae</taxon>
        <taxon>Labeoninae</taxon>
        <taxon>Labeonini</taxon>
        <taxon>Cirrhinus</taxon>
    </lineage>
</organism>
<dbReference type="EMBL" id="JAMKFB020000016">
    <property type="protein sequence ID" value="KAL0171393.1"/>
    <property type="molecule type" value="Genomic_DNA"/>
</dbReference>
<evidence type="ECO:0000313" key="1">
    <source>
        <dbReference type="EMBL" id="KAL0171393.1"/>
    </source>
</evidence>
<dbReference type="AlphaFoldDB" id="A0ABD0PE04"/>
<reference evidence="1 2" key="1">
    <citation type="submission" date="2024-05" db="EMBL/GenBank/DDBJ databases">
        <title>Genome sequencing and assembly of Indian major carp, Cirrhinus mrigala (Hamilton, 1822).</title>
        <authorList>
            <person name="Mohindra V."/>
            <person name="Chowdhury L.M."/>
            <person name="Lal K."/>
            <person name="Jena J.K."/>
        </authorList>
    </citation>
    <scope>NUCLEOTIDE SEQUENCE [LARGE SCALE GENOMIC DNA]</scope>
    <source>
        <strain evidence="1">CM1030</strain>
        <tissue evidence="1">Blood</tissue>
    </source>
</reference>
<keyword evidence="2" id="KW-1185">Reference proteome</keyword>
<comment type="caution">
    <text evidence="1">The sequence shown here is derived from an EMBL/GenBank/DDBJ whole genome shotgun (WGS) entry which is preliminary data.</text>
</comment>
<proteinExistence type="predicted"/>